<evidence type="ECO:0000256" key="1">
    <source>
        <dbReference type="ARBA" id="ARBA00004141"/>
    </source>
</evidence>
<comment type="subcellular location">
    <subcellularLocation>
        <location evidence="5">Cell membrane</location>
        <topology evidence="5">Multi-pass membrane protein</topology>
    </subcellularLocation>
    <subcellularLocation>
        <location evidence="1">Membrane</location>
        <topology evidence="1">Multi-pass membrane protein</topology>
    </subcellularLocation>
</comment>
<feature type="transmembrane region" description="Helical" evidence="5">
    <location>
        <begin position="90"/>
        <end position="110"/>
    </location>
</feature>
<name>A0A6F8ZGN3_9FIRM</name>
<dbReference type="GO" id="GO:0005886">
    <property type="term" value="C:plasma membrane"/>
    <property type="evidence" value="ECO:0007669"/>
    <property type="project" value="UniProtKB-SubCell"/>
</dbReference>
<feature type="transmembrane region" description="Helical" evidence="5">
    <location>
        <begin position="116"/>
        <end position="134"/>
    </location>
</feature>
<evidence type="ECO:0000313" key="6">
    <source>
        <dbReference type="EMBL" id="CAB1128796.1"/>
    </source>
</evidence>
<evidence type="ECO:0000313" key="7">
    <source>
        <dbReference type="Proteomes" id="UP000503399"/>
    </source>
</evidence>
<reference evidence="6 7" key="1">
    <citation type="submission" date="2020-02" db="EMBL/GenBank/DDBJ databases">
        <authorList>
            <person name="Hogendoorn C."/>
        </authorList>
    </citation>
    <scope>NUCLEOTIDE SEQUENCE [LARGE SCALE GENOMIC DNA]</scope>
    <source>
        <strain evidence="6">R501</strain>
    </source>
</reference>
<protein>
    <recommendedName>
        <fullName evidence="5">Probable membrane transporter protein</fullName>
    </recommendedName>
</protein>
<accession>A0A6F8ZGN3</accession>
<dbReference type="KEGG" id="hfv:R50_1290"/>
<evidence type="ECO:0000256" key="4">
    <source>
        <dbReference type="ARBA" id="ARBA00023136"/>
    </source>
</evidence>
<dbReference type="InterPro" id="IPR002781">
    <property type="entry name" value="TM_pro_TauE-like"/>
</dbReference>
<keyword evidence="7" id="KW-1185">Reference proteome</keyword>
<proteinExistence type="inferred from homology"/>
<comment type="similarity">
    <text evidence="5">Belongs to the 4-toluene sulfonate uptake permease (TSUP) (TC 2.A.102) family.</text>
</comment>
<keyword evidence="3 5" id="KW-1133">Transmembrane helix</keyword>
<feature type="transmembrane region" description="Helical" evidence="5">
    <location>
        <begin position="58"/>
        <end position="78"/>
    </location>
</feature>
<feature type="transmembrane region" description="Helical" evidence="5">
    <location>
        <begin position="245"/>
        <end position="265"/>
    </location>
</feature>
<organism evidence="6 7">
    <name type="scientific">Candidatus Hydrogenisulfobacillus filiaventi</name>
    <dbReference type="NCBI Taxonomy" id="2707344"/>
    <lineage>
        <taxon>Bacteria</taxon>
        <taxon>Bacillati</taxon>
        <taxon>Bacillota</taxon>
        <taxon>Clostridia</taxon>
        <taxon>Eubacteriales</taxon>
        <taxon>Clostridiales Family XVII. Incertae Sedis</taxon>
        <taxon>Candidatus Hydrogenisulfobacillus</taxon>
    </lineage>
</organism>
<keyword evidence="2 5" id="KW-0812">Transmembrane</keyword>
<feature type="transmembrane region" description="Helical" evidence="5">
    <location>
        <begin position="21"/>
        <end position="46"/>
    </location>
</feature>
<sequence>MVAGAGMLHAAARLLPRSVPLPALVGAGMLAGLGFAWLGSAGAVLATPLLMLGVPARWVHRLMGLHLLLVVLGGLSGLVRRPRLALPWHLLRRFLLPALAALAGAAWLGPRLGGRWLWGVLAAALVWQAVALWRPGRPSRHPGLRAALVGGLMGLAGAGAGLFVPPALAAMGPELPVPVLARGSLVITALLAGGSAGAYVLHGWIRWRAALWLLAASGVGSALGGRLEGRGRLRRLQEPAVYRRLVGWLCLAAGVMAALRGLGAWR</sequence>
<evidence type="ECO:0000256" key="3">
    <source>
        <dbReference type="ARBA" id="ARBA00022989"/>
    </source>
</evidence>
<dbReference type="AlphaFoldDB" id="A0A6F8ZGN3"/>
<gene>
    <name evidence="6" type="ORF">R50_1290</name>
</gene>
<dbReference type="Proteomes" id="UP000503399">
    <property type="component" value="Chromosome"/>
</dbReference>
<keyword evidence="4 5" id="KW-0472">Membrane</keyword>
<feature type="transmembrane region" description="Helical" evidence="5">
    <location>
        <begin position="180"/>
        <end position="202"/>
    </location>
</feature>
<evidence type="ECO:0000256" key="2">
    <source>
        <dbReference type="ARBA" id="ARBA00022692"/>
    </source>
</evidence>
<feature type="transmembrane region" description="Helical" evidence="5">
    <location>
        <begin position="146"/>
        <end position="168"/>
    </location>
</feature>
<dbReference type="Pfam" id="PF01925">
    <property type="entry name" value="TauE"/>
    <property type="match status" value="1"/>
</dbReference>
<keyword evidence="5" id="KW-1003">Cell membrane</keyword>
<dbReference type="EMBL" id="LR778114">
    <property type="protein sequence ID" value="CAB1128796.1"/>
    <property type="molecule type" value="Genomic_DNA"/>
</dbReference>
<evidence type="ECO:0000256" key="5">
    <source>
        <dbReference type="RuleBase" id="RU363041"/>
    </source>
</evidence>